<proteinExistence type="inferred from homology"/>
<dbReference type="GO" id="GO:0009279">
    <property type="term" value="C:cell outer membrane"/>
    <property type="evidence" value="ECO:0007669"/>
    <property type="project" value="UniProtKB-SubCell"/>
</dbReference>
<dbReference type="InterPro" id="IPR014169">
    <property type="entry name" value="Pal_lipo_C"/>
</dbReference>
<evidence type="ECO:0000256" key="11">
    <source>
        <dbReference type="SAM" id="SignalP"/>
    </source>
</evidence>
<dbReference type="InterPro" id="IPR006665">
    <property type="entry name" value="OmpA-like"/>
</dbReference>
<evidence type="ECO:0000256" key="4">
    <source>
        <dbReference type="ARBA" id="ARBA00023136"/>
    </source>
</evidence>
<dbReference type="SUPFAM" id="SSF103088">
    <property type="entry name" value="OmpA-like"/>
    <property type="match status" value="1"/>
</dbReference>
<dbReference type="STRING" id="909663.GCA_000512235_01707"/>
<reference evidence="12" key="1">
    <citation type="journal article" date="2020" name="Biotechnol. Biofuels">
        <title>New insights from the biogas microbiome by comprehensive genome-resolved metagenomics of nearly 1600 species originating from multiple anaerobic digesters.</title>
        <authorList>
            <person name="Campanaro S."/>
            <person name="Treu L."/>
            <person name="Rodriguez-R L.M."/>
            <person name="Kovalovszki A."/>
            <person name="Ziels R.M."/>
            <person name="Maus I."/>
            <person name="Zhu X."/>
            <person name="Kougias P.G."/>
            <person name="Basile A."/>
            <person name="Luo G."/>
            <person name="Schluter A."/>
            <person name="Konstantinidis K.T."/>
            <person name="Angelidaki I."/>
        </authorList>
    </citation>
    <scope>NUCLEOTIDE SEQUENCE</scope>
    <source>
        <strain evidence="12">AS06rmzACSIP_7</strain>
    </source>
</reference>
<dbReference type="InterPro" id="IPR006664">
    <property type="entry name" value="OMP_bac"/>
</dbReference>
<comment type="subcellular location">
    <subcellularLocation>
        <location evidence="1">Cell outer membrane</location>
    </subcellularLocation>
</comment>
<evidence type="ECO:0000313" key="12">
    <source>
        <dbReference type="EMBL" id="NLW34605.1"/>
    </source>
</evidence>
<evidence type="ECO:0000256" key="5">
    <source>
        <dbReference type="ARBA" id="ARBA00023139"/>
    </source>
</evidence>
<accession>A0A351U5Y1</accession>
<dbReference type="GO" id="GO:0051301">
    <property type="term" value="P:cell division"/>
    <property type="evidence" value="ECO:0007669"/>
    <property type="project" value="UniProtKB-KW"/>
</dbReference>
<dbReference type="PRINTS" id="PR01021">
    <property type="entry name" value="OMPADOMAIN"/>
</dbReference>
<feature type="chain" id="PRO_5041087446" description="Peptidoglycan-associated protein" evidence="11">
    <location>
        <begin position="20"/>
        <end position="192"/>
    </location>
</feature>
<evidence type="ECO:0000256" key="3">
    <source>
        <dbReference type="ARBA" id="ARBA00022729"/>
    </source>
</evidence>
<evidence type="ECO:0000256" key="7">
    <source>
        <dbReference type="ARBA" id="ARBA00023288"/>
    </source>
</evidence>
<dbReference type="InterPro" id="IPR050330">
    <property type="entry name" value="Bact_OuterMem_StrucFunc"/>
</dbReference>
<dbReference type="AlphaFoldDB" id="A0A351U5Y1"/>
<dbReference type="PANTHER" id="PTHR30329:SF21">
    <property type="entry name" value="LIPOPROTEIN YIAD-RELATED"/>
    <property type="match status" value="1"/>
</dbReference>
<dbReference type="Proteomes" id="UP000777265">
    <property type="component" value="Unassembled WGS sequence"/>
</dbReference>
<dbReference type="InterPro" id="IPR039001">
    <property type="entry name" value="Pal"/>
</dbReference>
<sequence>MKFSVVFLMVSMLVCYGCASSPIQQYDQKDRISTGDQARLDREEALKRKAEEARIAEEDLRARQERERLLQEKISTAPATDIYFEYDSYAVRSDDLSRLKEIGDWLKSNRDIPVILEGHCDERGTIEYNLALGQKRAEAVRNHLANLGVEEKRMRVISYGKEMPADHGHTEEAWAKNRRVHFAFDRQKEVDR</sequence>
<dbReference type="PROSITE" id="PS51123">
    <property type="entry name" value="OMPA_2"/>
    <property type="match status" value="1"/>
</dbReference>
<dbReference type="InterPro" id="IPR036737">
    <property type="entry name" value="OmpA-like_sf"/>
</dbReference>
<evidence type="ECO:0000256" key="6">
    <source>
        <dbReference type="ARBA" id="ARBA00023237"/>
    </source>
</evidence>
<evidence type="ECO:0000256" key="10">
    <source>
        <dbReference type="PROSITE-ProRule" id="PRU00473"/>
    </source>
</evidence>
<evidence type="ECO:0000313" key="13">
    <source>
        <dbReference type="Proteomes" id="UP000777265"/>
    </source>
</evidence>
<name>A0A351U5Y1_9BACT</name>
<organism evidence="12 13">
    <name type="scientific">Syntrophorhabdus aromaticivorans</name>
    <dbReference type="NCBI Taxonomy" id="328301"/>
    <lineage>
        <taxon>Bacteria</taxon>
        <taxon>Pseudomonadati</taxon>
        <taxon>Thermodesulfobacteriota</taxon>
        <taxon>Syntrophorhabdia</taxon>
        <taxon>Syntrophorhabdales</taxon>
        <taxon>Syntrophorhabdaceae</taxon>
        <taxon>Syntrophorhabdus</taxon>
    </lineage>
</organism>
<keyword evidence="2" id="KW-0132">Cell division</keyword>
<dbReference type="Gene3D" id="3.30.1330.60">
    <property type="entry name" value="OmpA-like domain"/>
    <property type="match status" value="1"/>
</dbReference>
<dbReference type="EMBL" id="JAAYEE010000069">
    <property type="protein sequence ID" value="NLW34605.1"/>
    <property type="molecule type" value="Genomic_DNA"/>
</dbReference>
<keyword evidence="8" id="KW-0131">Cell cycle</keyword>
<feature type="signal peptide" evidence="11">
    <location>
        <begin position="1"/>
        <end position="19"/>
    </location>
</feature>
<comment type="similarity">
    <text evidence="9">Belongs to the Pal lipoprotein family.</text>
</comment>
<keyword evidence="7 12" id="KW-0449">Lipoprotein</keyword>
<dbReference type="CDD" id="cd07185">
    <property type="entry name" value="OmpA_C-like"/>
    <property type="match status" value="1"/>
</dbReference>
<comment type="caution">
    <text evidence="12">The sequence shown here is derived from an EMBL/GenBank/DDBJ whole genome shotgun (WGS) entry which is preliminary data.</text>
</comment>
<dbReference type="Pfam" id="PF00691">
    <property type="entry name" value="OmpA"/>
    <property type="match status" value="1"/>
</dbReference>
<evidence type="ECO:0000256" key="9">
    <source>
        <dbReference type="HAMAP-Rule" id="MF_02204"/>
    </source>
</evidence>
<keyword evidence="5" id="KW-0564">Palmitate</keyword>
<evidence type="ECO:0000256" key="8">
    <source>
        <dbReference type="ARBA" id="ARBA00023306"/>
    </source>
</evidence>
<reference evidence="12" key="2">
    <citation type="submission" date="2020-01" db="EMBL/GenBank/DDBJ databases">
        <authorList>
            <person name="Campanaro S."/>
        </authorList>
    </citation>
    <scope>NUCLEOTIDE SEQUENCE</scope>
    <source>
        <strain evidence="12">AS06rmzACSIP_7</strain>
    </source>
</reference>
<evidence type="ECO:0000256" key="1">
    <source>
        <dbReference type="ARBA" id="ARBA00004442"/>
    </source>
</evidence>
<dbReference type="NCBIfam" id="TIGR02802">
    <property type="entry name" value="Pal_lipo"/>
    <property type="match status" value="1"/>
</dbReference>
<evidence type="ECO:0000256" key="2">
    <source>
        <dbReference type="ARBA" id="ARBA00022618"/>
    </source>
</evidence>
<dbReference type="HAMAP" id="MF_02204">
    <property type="entry name" value="Pal"/>
    <property type="match status" value="1"/>
</dbReference>
<keyword evidence="4 10" id="KW-0472">Membrane</keyword>
<keyword evidence="6" id="KW-0998">Cell outer membrane</keyword>
<keyword evidence="3 11" id="KW-0732">Signal</keyword>
<dbReference type="PANTHER" id="PTHR30329">
    <property type="entry name" value="STATOR ELEMENT OF FLAGELLAR MOTOR COMPLEX"/>
    <property type="match status" value="1"/>
</dbReference>
<gene>
    <name evidence="9 12" type="primary">pal</name>
    <name evidence="12" type="ORF">GXY80_03855</name>
</gene>
<protein>
    <recommendedName>
        <fullName evidence="9">Peptidoglycan-associated protein</fullName>
    </recommendedName>
</protein>